<dbReference type="PROSITE" id="PS51257">
    <property type="entry name" value="PROKAR_LIPOPROTEIN"/>
    <property type="match status" value="1"/>
</dbReference>
<dbReference type="Proteomes" id="UP000774570">
    <property type="component" value="Unassembled WGS sequence"/>
</dbReference>
<accession>A0ABS7FQ36</accession>
<keyword evidence="4" id="KW-1185">Reference proteome</keyword>
<feature type="region of interest" description="Disordered" evidence="1">
    <location>
        <begin position="25"/>
        <end position="56"/>
    </location>
</feature>
<feature type="chain" id="PRO_5046072447" description="Lipoprotein" evidence="2">
    <location>
        <begin position="23"/>
        <end position="151"/>
    </location>
</feature>
<dbReference type="RefSeq" id="WP_220164936.1">
    <property type="nucleotide sequence ID" value="NZ_JAIBOA010000004.1"/>
</dbReference>
<name>A0ABS7FQ36_9ACTN</name>
<dbReference type="EMBL" id="JAIBOA010000004">
    <property type="protein sequence ID" value="MBW8482426.1"/>
    <property type="molecule type" value="Genomic_DNA"/>
</dbReference>
<evidence type="ECO:0000313" key="4">
    <source>
        <dbReference type="Proteomes" id="UP000774570"/>
    </source>
</evidence>
<proteinExistence type="predicted"/>
<sequence length="151" mass="15146">MRRPLTAALLPCLLLTAGCSLGNDPSPKSAATPGASAPGASTTGPASAGTPAAGGRFPTAQAAAEALLAAWHKGDKNAALKAGGPRTVDKVFAGAVDTTTRIQSCRQGSAVGVSYAYDCYYAAQGGGSTHFYVDPYPATGWRVVNFAQNNG</sequence>
<evidence type="ECO:0000256" key="1">
    <source>
        <dbReference type="SAM" id="MobiDB-lite"/>
    </source>
</evidence>
<reference evidence="3 4" key="1">
    <citation type="submission" date="2021-07" db="EMBL/GenBank/DDBJ databases">
        <title>Actinomadura sp. PM05-2 isolated from lichen.</title>
        <authorList>
            <person name="Somphong A."/>
            <person name="Phongsopitanun W."/>
            <person name="Tanasupawat S."/>
            <person name="Peongsungnone V."/>
        </authorList>
    </citation>
    <scope>NUCLEOTIDE SEQUENCE [LARGE SCALE GENOMIC DNA]</scope>
    <source>
        <strain evidence="3 4">PM05-2</strain>
    </source>
</reference>
<gene>
    <name evidence="3" type="ORF">K1Y72_08635</name>
</gene>
<evidence type="ECO:0000313" key="3">
    <source>
        <dbReference type="EMBL" id="MBW8482426.1"/>
    </source>
</evidence>
<feature type="compositionally biased region" description="Low complexity" evidence="1">
    <location>
        <begin position="29"/>
        <end position="56"/>
    </location>
</feature>
<feature type="signal peptide" evidence="2">
    <location>
        <begin position="1"/>
        <end position="22"/>
    </location>
</feature>
<organism evidence="3 4">
    <name type="scientific">Actinomadura parmotrematis</name>
    <dbReference type="NCBI Taxonomy" id="2864039"/>
    <lineage>
        <taxon>Bacteria</taxon>
        <taxon>Bacillati</taxon>
        <taxon>Actinomycetota</taxon>
        <taxon>Actinomycetes</taxon>
        <taxon>Streptosporangiales</taxon>
        <taxon>Thermomonosporaceae</taxon>
        <taxon>Actinomadura</taxon>
    </lineage>
</organism>
<evidence type="ECO:0000256" key="2">
    <source>
        <dbReference type="SAM" id="SignalP"/>
    </source>
</evidence>
<comment type="caution">
    <text evidence="3">The sequence shown here is derived from an EMBL/GenBank/DDBJ whole genome shotgun (WGS) entry which is preliminary data.</text>
</comment>
<evidence type="ECO:0008006" key="5">
    <source>
        <dbReference type="Google" id="ProtNLM"/>
    </source>
</evidence>
<keyword evidence="2" id="KW-0732">Signal</keyword>
<protein>
    <recommendedName>
        <fullName evidence="5">Lipoprotein</fullName>
    </recommendedName>
</protein>